<feature type="compositionally biased region" description="Polar residues" evidence="1">
    <location>
        <begin position="177"/>
        <end position="187"/>
    </location>
</feature>
<dbReference type="PANTHER" id="PTHR46644:SF2">
    <property type="entry name" value="DNA REPAIR PROTEIN XRCC2"/>
    <property type="match status" value="1"/>
</dbReference>
<sequence>MSAEQYGFNLLAAVHEESLEQPCQFTINKASSDCYDQLLADVRHIIGPQEKSVLGIPQLDKLLESFRYPDEPAPRRPEWVSSGAPSLEYHADQEEYGYAEVLNAETERSETHLTKSKPAIIEFTSQQSASGKTNLLYYLATHATLLREEGGKQSAVVWIDNDGRFSASRLSQVLHNHLQTSSKTDSTNEPDEEATRSKAIDALTHIHVFRPYSSSQVLSILESLASYLLDQTRHRSFHRPLGLLIIDSATAFHAQDRFDADMARLDAPLLQQHSTGHPAPSKTATIISRLREIQTRFECAVLFTTTTTTTTPKTNNSGALPNQPPQEPSSKSRPAAAPIHPPTPIISPWTSFAAVTLQLERVRVPQFVPQMTLDQCVHDAERRLEVVSRGRFLVSVAPKTLDVRAREKAKVVGNVVLRITEDGVAVE</sequence>
<dbReference type="GO" id="GO:0000724">
    <property type="term" value="P:double-strand break repair via homologous recombination"/>
    <property type="evidence" value="ECO:0007669"/>
    <property type="project" value="InterPro"/>
</dbReference>
<dbReference type="InterPro" id="IPR027417">
    <property type="entry name" value="P-loop_NTPase"/>
</dbReference>
<dbReference type="GO" id="GO:0005815">
    <property type="term" value="C:microtubule organizing center"/>
    <property type="evidence" value="ECO:0007669"/>
    <property type="project" value="TreeGrafter"/>
</dbReference>
<dbReference type="GO" id="GO:0061982">
    <property type="term" value="P:meiosis I cell cycle process"/>
    <property type="evidence" value="ECO:0007669"/>
    <property type="project" value="UniProtKB-ARBA"/>
</dbReference>
<proteinExistence type="predicted"/>
<dbReference type="CDD" id="cd19490">
    <property type="entry name" value="XRCC2"/>
    <property type="match status" value="1"/>
</dbReference>
<dbReference type="RefSeq" id="XP_013265256.1">
    <property type="nucleotide sequence ID" value="XM_013409802.1"/>
</dbReference>
<dbReference type="InterPro" id="IPR020588">
    <property type="entry name" value="RecA_ATP-bd"/>
</dbReference>
<dbReference type="GO" id="GO:0042148">
    <property type="term" value="P:DNA strand invasion"/>
    <property type="evidence" value="ECO:0007669"/>
    <property type="project" value="TreeGrafter"/>
</dbReference>
<dbReference type="OrthoDB" id="420422at2759"/>
<dbReference type="AlphaFoldDB" id="A0A072PS19"/>
<dbReference type="HOGENOM" id="CLU_046729_0_0_1"/>
<dbReference type="Gene3D" id="3.40.50.300">
    <property type="entry name" value="P-loop containing nucleotide triphosphate hydrolases"/>
    <property type="match status" value="1"/>
</dbReference>
<reference evidence="3 4" key="1">
    <citation type="submission" date="2013-03" db="EMBL/GenBank/DDBJ databases">
        <title>The Genome Sequence of Exophiala aquamarina CBS 119918.</title>
        <authorList>
            <consortium name="The Broad Institute Genomics Platform"/>
            <person name="Cuomo C."/>
            <person name="de Hoog S."/>
            <person name="Gorbushina A."/>
            <person name="Walker B."/>
            <person name="Young S.K."/>
            <person name="Zeng Q."/>
            <person name="Gargeya S."/>
            <person name="Fitzgerald M."/>
            <person name="Haas B."/>
            <person name="Abouelleil A."/>
            <person name="Allen A.W."/>
            <person name="Alvarado L."/>
            <person name="Arachchi H.M."/>
            <person name="Berlin A.M."/>
            <person name="Chapman S.B."/>
            <person name="Gainer-Dewar J."/>
            <person name="Goldberg J."/>
            <person name="Griggs A."/>
            <person name="Gujja S."/>
            <person name="Hansen M."/>
            <person name="Howarth C."/>
            <person name="Imamovic A."/>
            <person name="Ireland A."/>
            <person name="Larimer J."/>
            <person name="McCowan C."/>
            <person name="Murphy C."/>
            <person name="Pearson M."/>
            <person name="Poon T.W."/>
            <person name="Priest M."/>
            <person name="Roberts A."/>
            <person name="Saif S."/>
            <person name="Shea T."/>
            <person name="Sisk P."/>
            <person name="Sykes S."/>
            <person name="Wortman J."/>
            <person name="Nusbaum C."/>
            <person name="Birren B."/>
        </authorList>
    </citation>
    <scope>NUCLEOTIDE SEQUENCE [LARGE SCALE GENOMIC DNA]</scope>
    <source>
        <strain evidence="3 4">CBS 119918</strain>
    </source>
</reference>
<gene>
    <name evidence="3" type="ORF">A1O9_00639</name>
</gene>
<dbReference type="GO" id="GO:0033063">
    <property type="term" value="C:Rad51B-Rad51C-Rad51D-XRCC2 complex"/>
    <property type="evidence" value="ECO:0007669"/>
    <property type="project" value="InterPro"/>
</dbReference>
<dbReference type="GO" id="GO:0005524">
    <property type="term" value="F:ATP binding"/>
    <property type="evidence" value="ECO:0007669"/>
    <property type="project" value="InterPro"/>
</dbReference>
<evidence type="ECO:0000313" key="4">
    <source>
        <dbReference type="Proteomes" id="UP000027920"/>
    </source>
</evidence>
<dbReference type="PANTHER" id="PTHR46644">
    <property type="entry name" value="DNA REPAIR PROTEIN XRCC2"/>
    <property type="match status" value="1"/>
</dbReference>
<keyword evidence="4" id="KW-1185">Reference proteome</keyword>
<dbReference type="SUPFAM" id="SSF52540">
    <property type="entry name" value="P-loop containing nucleoside triphosphate hydrolases"/>
    <property type="match status" value="1"/>
</dbReference>
<dbReference type="GeneID" id="25275590"/>
<name>A0A072PS19_9EURO</name>
<feature type="domain" description="RecA family profile 1" evidence="2">
    <location>
        <begin position="128"/>
        <end position="307"/>
    </location>
</feature>
<evidence type="ECO:0000256" key="1">
    <source>
        <dbReference type="SAM" id="MobiDB-lite"/>
    </source>
</evidence>
<protein>
    <recommendedName>
        <fullName evidence="2">RecA family profile 1 domain-containing protein</fullName>
    </recommendedName>
</protein>
<dbReference type="STRING" id="1182545.A0A072PS19"/>
<comment type="caution">
    <text evidence="3">The sequence shown here is derived from an EMBL/GenBank/DDBJ whole genome shotgun (WGS) entry which is preliminary data.</text>
</comment>
<feature type="region of interest" description="Disordered" evidence="1">
    <location>
        <begin position="177"/>
        <end position="196"/>
    </location>
</feature>
<feature type="region of interest" description="Disordered" evidence="1">
    <location>
        <begin position="308"/>
        <end position="342"/>
    </location>
</feature>
<dbReference type="GO" id="GO:0140664">
    <property type="term" value="F:ATP-dependent DNA damage sensor activity"/>
    <property type="evidence" value="ECO:0007669"/>
    <property type="project" value="InterPro"/>
</dbReference>
<dbReference type="GO" id="GO:0005657">
    <property type="term" value="C:replication fork"/>
    <property type="evidence" value="ECO:0007669"/>
    <property type="project" value="InterPro"/>
</dbReference>
<dbReference type="VEuPathDB" id="FungiDB:A1O9_00639"/>
<evidence type="ECO:0000259" key="2">
    <source>
        <dbReference type="PROSITE" id="PS50162"/>
    </source>
</evidence>
<dbReference type="GO" id="GO:0000400">
    <property type="term" value="F:four-way junction DNA binding"/>
    <property type="evidence" value="ECO:0007669"/>
    <property type="project" value="TreeGrafter"/>
</dbReference>
<dbReference type="PROSITE" id="PS50162">
    <property type="entry name" value="RECA_2"/>
    <property type="match status" value="1"/>
</dbReference>
<dbReference type="EMBL" id="AMGV01000001">
    <property type="protein sequence ID" value="KEF62666.1"/>
    <property type="molecule type" value="Genomic_DNA"/>
</dbReference>
<dbReference type="InterPro" id="IPR030547">
    <property type="entry name" value="XRCC2"/>
</dbReference>
<evidence type="ECO:0000313" key="3">
    <source>
        <dbReference type="EMBL" id="KEF62666.1"/>
    </source>
</evidence>
<dbReference type="Proteomes" id="UP000027920">
    <property type="component" value="Unassembled WGS sequence"/>
</dbReference>
<organism evidence="3 4">
    <name type="scientific">Exophiala aquamarina CBS 119918</name>
    <dbReference type="NCBI Taxonomy" id="1182545"/>
    <lineage>
        <taxon>Eukaryota</taxon>
        <taxon>Fungi</taxon>
        <taxon>Dikarya</taxon>
        <taxon>Ascomycota</taxon>
        <taxon>Pezizomycotina</taxon>
        <taxon>Eurotiomycetes</taxon>
        <taxon>Chaetothyriomycetidae</taxon>
        <taxon>Chaetothyriales</taxon>
        <taxon>Herpotrichiellaceae</taxon>
        <taxon>Exophiala</taxon>
    </lineage>
</organism>
<accession>A0A072PS19</accession>